<dbReference type="EMBL" id="MT144420">
    <property type="protein sequence ID" value="QJA53415.1"/>
    <property type="molecule type" value="Genomic_DNA"/>
</dbReference>
<organism evidence="1">
    <name type="scientific">viral metagenome</name>
    <dbReference type="NCBI Taxonomy" id="1070528"/>
    <lineage>
        <taxon>unclassified sequences</taxon>
        <taxon>metagenomes</taxon>
        <taxon>organismal metagenomes</taxon>
    </lineage>
</organism>
<accession>A0A6H2A1M3</accession>
<dbReference type="EMBL" id="MT145081">
    <property type="protein sequence ID" value="QJI03359.1"/>
    <property type="molecule type" value="Genomic_DNA"/>
</dbReference>
<evidence type="ECO:0000313" key="3">
    <source>
        <dbReference type="EMBL" id="QJI03359.1"/>
    </source>
</evidence>
<dbReference type="EMBL" id="MT142896">
    <property type="protein sequence ID" value="QJA90183.1"/>
    <property type="molecule type" value="Genomic_DNA"/>
</dbReference>
<evidence type="ECO:0000313" key="2">
    <source>
        <dbReference type="EMBL" id="QJA90183.1"/>
    </source>
</evidence>
<reference evidence="1" key="1">
    <citation type="submission" date="2020-03" db="EMBL/GenBank/DDBJ databases">
        <title>The deep terrestrial virosphere.</title>
        <authorList>
            <person name="Holmfeldt K."/>
            <person name="Nilsson E."/>
            <person name="Simone D."/>
            <person name="Lopez-Fernandez M."/>
            <person name="Wu X."/>
            <person name="de Brujin I."/>
            <person name="Lundin D."/>
            <person name="Andersson A."/>
            <person name="Bertilsson S."/>
            <person name="Dopson M."/>
        </authorList>
    </citation>
    <scope>NUCLEOTIDE SEQUENCE</scope>
    <source>
        <strain evidence="2">MM415B02428</strain>
        <strain evidence="1">TM448A03507</strain>
        <strain evidence="3">TM448B04466</strain>
    </source>
</reference>
<gene>
    <name evidence="2" type="ORF">MM415B02428_0004</name>
    <name evidence="1" type="ORF">TM448A03507_0004</name>
    <name evidence="3" type="ORF">TM448B04466_0004</name>
</gene>
<name>A0A6H2A1M3_9ZZZZ</name>
<evidence type="ECO:0000313" key="1">
    <source>
        <dbReference type="EMBL" id="QJA53415.1"/>
    </source>
</evidence>
<dbReference type="AlphaFoldDB" id="A0A6H2A1M3"/>
<protein>
    <submittedName>
        <fullName evidence="1">Uncharacterized protein</fullName>
    </submittedName>
</protein>
<sequence length="62" mass="7160">MLNNYIKIDATIIPLNEDGTIDTFNGMRTVSWVHRFTDSEQIVKDFTDVLEKKIESITDNRG</sequence>
<proteinExistence type="predicted"/>